<dbReference type="SMART" id="SM00860">
    <property type="entry name" value="SMI1_KNR4"/>
    <property type="match status" value="1"/>
</dbReference>
<dbReference type="Proteomes" id="UP001501747">
    <property type="component" value="Unassembled WGS sequence"/>
</dbReference>
<proteinExistence type="predicted"/>
<organism evidence="2 3">
    <name type="scientific">Allokutzneria multivorans</name>
    <dbReference type="NCBI Taxonomy" id="1142134"/>
    <lineage>
        <taxon>Bacteria</taxon>
        <taxon>Bacillati</taxon>
        <taxon>Actinomycetota</taxon>
        <taxon>Actinomycetes</taxon>
        <taxon>Pseudonocardiales</taxon>
        <taxon>Pseudonocardiaceae</taxon>
        <taxon>Allokutzneria</taxon>
    </lineage>
</organism>
<protein>
    <recommendedName>
        <fullName evidence="1">Knr4/Smi1-like domain-containing protein</fullName>
    </recommendedName>
</protein>
<accession>A0ABP7RAT6</accession>
<comment type="caution">
    <text evidence="2">The sequence shown here is derived from an EMBL/GenBank/DDBJ whole genome shotgun (WGS) entry which is preliminary data.</text>
</comment>
<dbReference type="SUPFAM" id="SSF160631">
    <property type="entry name" value="SMI1/KNR4-like"/>
    <property type="match status" value="1"/>
</dbReference>
<name>A0ABP7RAT6_9PSEU</name>
<reference evidence="3" key="1">
    <citation type="journal article" date="2019" name="Int. J. Syst. Evol. Microbiol.">
        <title>The Global Catalogue of Microorganisms (GCM) 10K type strain sequencing project: providing services to taxonomists for standard genome sequencing and annotation.</title>
        <authorList>
            <consortium name="The Broad Institute Genomics Platform"/>
            <consortium name="The Broad Institute Genome Sequencing Center for Infectious Disease"/>
            <person name="Wu L."/>
            <person name="Ma J."/>
        </authorList>
    </citation>
    <scope>NUCLEOTIDE SEQUENCE [LARGE SCALE GENOMIC DNA]</scope>
    <source>
        <strain evidence="3">JCM 17342</strain>
    </source>
</reference>
<keyword evidence="3" id="KW-1185">Reference proteome</keyword>
<evidence type="ECO:0000259" key="1">
    <source>
        <dbReference type="SMART" id="SM00860"/>
    </source>
</evidence>
<dbReference type="InterPro" id="IPR037883">
    <property type="entry name" value="Knr4/Smi1-like_sf"/>
</dbReference>
<dbReference type="EMBL" id="BAABAL010000005">
    <property type="protein sequence ID" value="GAA3994761.1"/>
    <property type="molecule type" value="Genomic_DNA"/>
</dbReference>
<dbReference type="RefSeq" id="WP_344871662.1">
    <property type="nucleotide sequence ID" value="NZ_BAABAL010000005.1"/>
</dbReference>
<dbReference type="Gene3D" id="3.40.1580.10">
    <property type="entry name" value="SMI1/KNR4-like"/>
    <property type="match status" value="1"/>
</dbReference>
<gene>
    <name evidence="2" type="ORF">GCM10022247_13140</name>
</gene>
<dbReference type="InterPro" id="IPR018958">
    <property type="entry name" value="Knr4/Smi1-like_dom"/>
</dbReference>
<evidence type="ECO:0000313" key="2">
    <source>
        <dbReference type="EMBL" id="GAA3994761.1"/>
    </source>
</evidence>
<feature type="domain" description="Knr4/Smi1-like" evidence="1">
    <location>
        <begin position="34"/>
        <end position="172"/>
    </location>
</feature>
<sequence>MISQMTHPAEESWDRVVTWLHRNVPVSAAHIGRPATKNEIAVVEALLNRELPADLLAWWRRSCGVTDFIKGRLIPGFAPFTADEAIEHREEMLDIAPCDDAAETAALAADPAGSACTFWLPVWLPLAHNGGGDYLFVDLRSGPLHGCVMQWEKYEAAVSEPSWPNTATMLAEIAHSLDHNTDITGYQPEALDDGTLDWV</sequence>
<evidence type="ECO:0000313" key="3">
    <source>
        <dbReference type="Proteomes" id="UP001501747"/>
    </source>
</evidence>
<dbReference type="Pfam" id="PF09346">
    <property type="entry name" value="SMI1_KNR4"/>
    <property type="match status" value="1"/>
</dbReference>